<dbReference type="CDD" id="cd00207">
    <property type="entry name" value="fer2"/>
    <property type="match status" value="1"/>
</dbReference>
<dbReference type="PROSITE" id="PS51384">
    <property type="entry name" value="FAD_FR"/>
    <property type="match status" value="1"/>
</dbReference>
<dbReference type="Gene3D" id="3.40.50.80">
    <property type="entry name" value="Nucleotide-binding domain of ferredoxin-NADP reductase (FNR) module"/>
    <property type="match status" value="1"/>
</dbReference>
<dbReference type="RefSeq" id="WP_246052949.1">
    <property type="nucleotide sequence ID" value="NZ_RJKE01000001.1"/>
</dbReference>
<keyword evidence="5" id="KW-0560">Oxidoreductase</keyword>
<dbReference type="PROSITE" id="PS00197">
    <property type="entry name" value="2FE2S_FER_1"/>
    <property type="match status" value="1"/>
</dbReference>
<dbReference type="PROSITE" id="PS51085">
    <property type="entry name" value="2FE2S_FER_2"/>
    <property type="match status" value="1"/>
</dbReference>
<dbReference type="SUPFAM" id="SSF54292">
    <property type="entry name" value="2Fe-2S ferredoxin-like"/>
    <property type="match status" value="1"/>
</dbReference>
<dbReference type="GO" id="GO:0051537">
    <property type="term" value="F:2 iron, 2 sulfur cluster binding"/>
    <property type="evidence" value="ECO:0007669"/>
    <property type="project" value="UniProtKB-KW"/>
</dbReference>
<dbReference type="PRINTS" id="PR00409">
    <property type="entry name" value="PHDIOXRDTASE"/>
</dbReference>
<dbReference type="InterPro" id="IPR017938">
    <property type="entry name" value="Riboflavin_synthase-like_b-brl"/>
</dbReference>
<dbReference type="SUPFAM" id="SSF52343">
    <property type="entry name" value="Ferredoxin reductase-like, C-terminal NADP-linked domain"/>
    <property type="match status" value="1"/>
</dbReference>
<keyword evidence="2" id="KW-0285">Flavoprotein</keyword>
<keyword evidence="3" id="KW-0001">2Fe-2S</keyword>
<dbReference type="SUPFAM" id="SSF63380">
    <property type="entry name" value="Riboflavin synthase domain-like"/>
    <property type="match status" value="1"/>
</dbReference>
<dbReference type="GO" id="GO:0046872">
    <property type="term" value="F:metal ion binding"/>
    <property type="evidence" value="ECO:0007669"/>
    <property type="project" value="UniProtKB-KW"/>
</dbReference>
<dbReference type="InterPro" id="IPR001041">
    <property type="entry name" value="2Fe-2S_ferredoxin-type"/>
</dbReference>
<comment type="cofactor">
    <cofactor evidence="1">
        <name>FAD</name>
        <dbReference type="ChEBI" id="CHEBI:57692"/>
    </cofactor>
</comment>
<comment type="caution">
    <text evidence="10">The sequence shown here is derived from an EMBL/GenBank/DDBJ whole genome shotgun (WGS) entry which is preliminary data.</text>
</comment>
<dbReference type="InterPro" id="IPR012675">
    <property type="entry name" value="Beta-grasp_dom_sf"/>
</dbReference>
<dbReference type="Gene3D" id="2.40.30.10">
    <property type="entry name" value="Translation factors"/>
    <property type="match status" value="1"/>
</dbReference>
<dbReference type="CDD" id="cd06185">
    <property type="entry name" value="PDR_like"/>
    <property type="match status" value="1"/>
</dbReference>
<evidence type="ECO:0000256" key="5">
    <source>
        <dbReference type="ARBA" id="ARBA00023002"/>
    </source>
</evidence>
<keyword evidence="11" id="KW-1185">Reference proteome</keyword>
<dbReference type="AlphaFoldDB" id="A0A3N1D0R4"/>
<evidence type="ECO:0000256" key="2">
    <source>
        <dbReference type="ARBA" id="ARBA00022630"/>
    </source>
</evidence>
<feature type="domain" description="2Fe-2S ferredoxin-type" evidence="8">
    <location>
        <begin position="232"/>
        <end position="319"/>
    </location>
</feature>
<keyword evidence="4" id="KW-0479">Metal-binding</keyword>
<proteinExistence type="predicted"/>
<evidence type="ECO:0000313" key="11">
    <source>
        <dbReference type="Proteomes" id="UP000272400"/>
    </source>
</evidence>
<keyword evidence="6" id="KW-0408">Iron</keyword>
<protein>
    <submittedName>
        <fullName evidence="10">Ferredoxin-NADP reductase</fullName>
    </submittedName>
</protein>
<evidence type="ECO:0000256" key="6">
    <source>
        <dbReference type="ARBA" id="ARBA00023004"/>
    </source>
</evidence>
<dbReference type="Proteomes" id="UP000272400">
    <property type="component" value="Unassembled WGS sequence"/>
</dbReference>
<dbReference type="PANTHER" id="PTHR47354">
    <property type="entry name" value="NADH OXIDOREDUCTASE HCR"/>
    <property type="match status" value="1"/>
</dbReference>
<dbReference type="EMBL" id="RJKE01000001">
    <property type="protein sequence ID" value="ROO87111.1"/>
    <property type="molecule type" value="Genomic_DNA"/>
</dbReference>
<feature type="domain" description="FAD-binding FR-type" evidence="9">
    <location>
        <begin position="6"/>
        <end position="107"/>
    </location>
</feature>
<accession>A0A3N1D0R4</accession>
<dbReference type="InterPro" id="IPR039261">
    <property type="entry name" value="FNR_nucleotide-bd"/>
</dbReference>
<dbReference type="InterPro" id="IPR050415">
    <property type="entry name" value="MRET"/>
</dbReference>
<evidence type="ECO:0000259" key="8">
    <source>
        <dbReference type="PROSITE" id="PS51085"/>
    </source>
</evidence>
<dbReference type="PANTHER" id="PTHR47354:SF1">
    <property type="entry name" value="CARNITINE MONOOXYGENASE REDUCTASE SUBUNIT"/>
    <property type="match status" value="1"/>
</dbReference>
<gene>
    <name evidence="10" type="ORF">EDD29_4702</name>
</gene>
<evidence type="ECO:0000256" key="3">
    <source>
        <dbReference type="ARBA" id="ARBA00022714"/>
    </source>
</evidence>
<dbReference type="InterPro" id="IPR036010">
    <property type="entry name" value="2Fe-2S_ferredoxin-like_sf"/>
</dbReference>
<sequence length="319" mass="33874">MNEDLDGVLELRVEQLRRESDGVLSVTLADPEGGALPAWAPGAHIDLEFPGMVRQYSLCGDPADRFTYKVAVLREEASRGGSAHIHEVLRPGDLVEVGGPRNHFALVPAPRYLFVGGGIGITPLLPMLAGAEAEGVAWTLVYGGRSRATMGFLDDLARHGTKVRVVPEDESGRLDLDALLAETPAGTAIYTCGPGGLLDALAERCAALGRSDDLHLERFQAKTFDIDPSDEHAFDVVCGRSGLTVEVPADRSILSSLEEAGIGVPWACQDGICGSCEVKILDGAADHRDSLLTPAQQESGQTLMVCVSRALGDRLVLDL</sequence>
<evidence type="ECO:0000256" key="7">
    <source>
        <dbReference type="ARBA" id="ARBA00023014"/>
    </source>
</evidence>
<organism evidence="10 11">
    <name type="scientific">Actinocorallia herbida</name>
    <dbReference type="NCBI Taxonomy" id="58109"/>
    <lineage>
        <taxon>Bacteria</taxon>
        <taxon>Bacillati</taxon>
        <taxon>Actinomycetota</taxon>
        <taxon>Actinomycetes</taxon>
        <taxon>Streptosporangiales</taxon>
        <taxon>Thermomonosporaceae</taxon>
        <taxon>Actinocorallia</taxon>
    </lineage>
</organism>
<dbReference type="InterPro" id="IPR006058">
    <property type="entry name" value="2Fe2S_fd_BS"/>
</dbReference>
<dbReference type="Gene3D" id="3.10.20.30">
    <property type="match status" value="1"/>
</dbReference>
<dbReference type="Pfam" id="PF00111">
    <property type="entry name" value="Fer2"/>
    <property type="match status" value="1"/>
</dbReference>
<evidence type="ECO:0000256" key="4">
    <source>
        <dbReference type="ARBA" id="ARBA00022723"/>
    </source>
</evidence>
<evidence type="ECO:0000313" key="10">
    <source>
        <dbReference type="EMBL" id="ROO87111.1"/>
    </source>
</evidence>
<name>A0A3N1D0R4_9ACTN</name>
<keyword evidence="7" id="KW-0411">Iron-sulfur</keyword>
<dbReference type="InterPro" id="IPR017927">
    <property type="entry name" value="FAD-bd_FR_type"/>
</dbReference>
<evidence type="ECO:0000259" key="9">
    <source>
        <dbReference type="PROSITE" id="PS51384"/>
    </source>
</evidence>
<reference evidence="10 11" key="1">
    <citation type="submission" date="2018-11" db="EMBL/GenBank/DDBJ databases">
        <title>Sequencing the genomes of 1000 actinobacteria strains.</title>
        <authorList>
            <person name="Klenk H.-P."/>
        </authorList>
    </citation>
    <scope>NUCLEOTIDE SEQUENCE [LARGE SCALE GENOMIC DNA]</scope>
    <source>
        <strain evidence="10 11">DSM 44254</strain>
    </source>
</reference>
<evidence type="ECO:0000256" key="1">
    <source>
        <dbReference type="ARBA" id="ARBA00001974"/>
    </source>
</evidence>
<dbReference type="GO" id="GO:0016491">
    <property type="term" value="F:oxidoreductase activity"/>
    <property type="evidence" value="ECO:0007669"/>
    <property type="project" value="UniProtKB-KW"/>
</dbReference>